<keyword evidence="13" id="KW-1185">Reference proteome</keyword>
<comment type="function">
    <text evidence="6">The pyruvate dehydrogenase complex catalyzes the overall conversion of pyruvate to acetyl-CoA and CO(2). It contains multiple copies of three enzymatic components: pyruvate dehydrogenase (E1), dihydrolipoamide acetyltransferase (E2) and lipoamide dehydrogenase (E3).</text>
</comment>
<dbReference type="InterPro" id="IPR006257">
    <property type="entry name" value="LAT1"/>
</dbReference>
<dbReference type="Proteomes" id="UP001597374">
    <property type="component" value="Unassembled WGS sequence"/>
</dbReference>
<feature type="domain" description="Lipoyl-binding" evidence="10">
    <location>
        <begin position="2"/>
        <end position="77"/>
    </location>
</feature>
<comment type="catalytic activity">
    <reaction evidence="7 8">
        <text>N(6)-[(R)-dihydrolipoyl]-L-lysyl-[protein] + acetyl-CoA = N(6)-[(R)-S(8)-acetyldihydrolipoyl]-L-lysyl-[protein] + CoA</text>
        <dbReference type="Rhea" id="RHEA:17017"/>
        <dbReference type="Rhea" id="RHEA-COMP:10475"/>
        <dbReference type="Rhea" id="RHEA-COMP:10478"/>
        <dbReference type="ChEBI" id="CHEBI:57287"/>
        <dbReference type="ChEBI" id="CHEBI:57288"/>
        <dbReference type="ChEBI" id="CHEBI:83100"/>
        <dbReference type="ChEBI" id="CHEBI:83111"/>
        <dbReference type="EC" id="2.3.1.12"/>
    </reaction>
</comment>
<dbReference type="SUPFAM" id="SSF47005">
    <property type="entry name" value="Peripheral subunit-binding domain of 2-oxo acid dehydrogenase complex"/>
    <property type="match status" value="1"/>
</dbReference>
<evidence type="ECO:0000256" key="8">
    <source>
        <dbReference type="RuleBase" id="RU361137"/>
    </source>
</evidence>
<dbReference type="EMBL" id="JBHUIM010000002">
    <property type="protein sequence ID" value="MFD2247822.1"/>
    <property type="molecule type" value="Genomic_DNA"/>
</dbReference>
<dbReference type="PROSITE" id="PS51826">
    <property type="entry name" value="PSBD"/>
    <property type="match status" value="1"/>
</dbReference>
<evidence type="ECO:0000256" key="3">
    <source>
        <dbReference type="ARBA" id="ARBA00022679"/>
    </source>
</evidence>
<evidence type="ECO:0000256" key="5">
    <source>
        <dbReference type="ARBA" id="ARBA00023315"/>
    </source>
</evidence>
<dbReference type="EC" id="2.3.1.12" evidence="8"/>
<dbReference type="PANTHER" id="PTHR23151">
    <property type="entry name" value="DIHYDROLIPOAMIDE ACETYL/SUCCINYL-TRANSFERASE-RELATED"/>
    <property type="match status" value="1"/>
</dbReference>
<sequence>MAEVIRMPKMSDTMTEGVIASWLKNVGDSVSSGDVLAEVETDKATMELESYNDGTLLYIGPKKGEAVPVDGVIAIIGKEGEDISGLLSEVQGGGQPAAKAEEKPAEQKEEKKGAAPAKQEAPAAKTSVDTSNIKASVIRMPKMSDTMTEGVLVSWLKKVGDKVKSGDILAEVETDKATMELESYEDGTLLYTGVNAGDAVPVDAVIAVIGEEGADYKALLNGGAAVPAGVEERSREENAKTDENIAAQEEATTSERVQEVKVPATGAATTTVTTEANGRIKASPLAKKLAQEKGFNLSEIKGSGEGGRIVLRDIENFKPSAAPQPAAAPQAKPAAAPAVTAAVPGAPAEAYEEVNVSQMRKVIARRLAESKFSAPHFYLTMEIDMDKAIEARTSINEVSPVKVSFNDLVIKAAAAALRQHPAVNSSWLGDKIRYNKHINIGVAVAVEEGLLVPVVRNADFKSLSAIAAEVKDLGGKAKTKKLQPSDWEGNTFTISNLGMFGIEEFTAIINPPDACIMAVGGIKQTPVVRNGEIRIGNVMKVTLSCDHRVVDGAVGSAFLQTFKNMLENPVRILV</sequence>
<feature type="domain" description="Peripheral subunit-binding (PSBD)" evidence="11">
    <location>
        <begin position="281"/>
        <end position="318"/>
    </location>
</feature>
<dbReference type="InterPro" id="IPR004167">
    <property type="entry name" value="PSBD"/>
</dbReference>
<dbReference type="Gene3D" id="2.40.50.100">
    <property type="match status" value="2"/>
</dbReference>
<comment type="subunit">
    <text evidence="2">Forms a 24-polypeptide structural core with octahedral symmetry.</text>
</comment>
<dbReference type="CDD" id="cd06849">
    <property type="entry name" value="lipoyl_domain"/>
    <property type="match status" value="2"/>
</dbReference>
<evidence type="ECO:0000256" key="4">
    <source>
        <dbReference type="ARBA" id="ARBA00022823"/>
    </source>
</evidence>
<dbReference type="Gene3D" id="3.30.559.10">
    <property type="entry name" value="Chloramphenicol acetyltransferase-like domain"/>
    <property type="match status" value="1"/>
</dbReference>
<dbReference type="InterPro" id="IPR001078">
    <property type="entry name" value="2-oxoacid_DH_actylTfrase"/>
</dbReference>
<evidence type="ECO:0000256" key="9">
    <source>
        <dbReference type="SAM" id="MobiDB-lite"/>
    </source>
</evidence>
<feature type="compositionally biased region" description="Low complexity" evidence="9">
    <location>
        <begin position="114"/>
        <end position="125"/>
    </location>
</feature>
<keyword evidence="3 8" id="KW-0808">Transferase</keyword>
<keyword evidence="12" id="KW-0670">Pyruvate</keyword>
<feature type="compositionally biased region" description="Basic and acidic residues" evidence="9">
    <location>
        <begin position="99"/>
        <end position="113"/>
    </location>
</feature>
<evidence type="ECO:0000256" key="1">
    <source>
        <dbReference type="ARBA" id="ARBA00007317"/>
    </source>
</evidence>
<comment type="cofactor">
    <cofactor evidence="8">
        <name>(R)-lipoate</name>
        <dbReference type="ChEBI" id="CHEBI:83088"/>
    </cofactor>
    <text evidence="8">Binds 2 lipoyl cofactors covalently.</text>
</comment>
<evidence type="ECO:0000256" key="6">
    <source>
        <dbReference type="ARBA" id="ARBA00025211"/>
    </source>
</evidence>
<comment type="similarity">
    <text evidence="1 8">Belongs to the 2-oxoacid dehydrogenase family.</text>
</comment>
<dbReference type="GO" id="GO:0004742">
    <property type="term" value="F:dihydrolipoyllysine-residue acetyltransferase activity"/>
    <property type="evidence" value="ECO:0007669"/>
    <property type="project" value="UniProtKB-EC"/>
</dbReference>
<dbReference type="PANTHER" id="PTHR23151:SF90">
    <property type="entry name" value="DIHYDROLIPOYLLYSINE-RESIDUE ACETYLTRANSFERASE COMPONENT OF PYRUVATE DEHYDROGENASE COMPLEX, MITOCHONDRIAL-RELATED"/>
    <property type="match status" value="1"/>
</dbReference>
<dbReference type="InterPro" id="IPR003016">
    <property type="entry name" value="2-oxoA_DH_lipoyl-BS"/>
</dbReference>
<dbReference type="NCBIfam" id="TIGR01349">
    <property type="entry name" value="PDHac_trf_mito"/>
    <property type="match status" value="1"/>
</dbReference>
<keyword evidence="4 8" id="KW-0450">Lipoyl</keyword>
<dbReference type="Pfam" id="PF00364">
    <property type="entry name" value="Biotin_lipoyl"/>
    <property type="match status" value="2"/>
</dbReference>
<proteinExistence type="inferred from homology"/>
<feature type="region of interest" description="Disordered" evidence="9">
    <location>
        <begin position="89"/>
        <end position="128"/>
    </location>
</feature>
<dbReference type="Pfam" id="PF00198">
    <property type="entry name" value="2-oxoacid_dh"/>
    <property type="match status" value="1"/>
</dbReference>
<dbReference type="InterPro" id="IPR023213">
    <property type="entry name" value="CAT-like_dom_sf"/>
</dbReference>
<accession>A0ABW5D1R9</accession>
<dbReference type="RefSeq" id="WP_250430992.1">
    <property type="nucleotide sequence ID" value="NZ_JALPRR010000003.1"/>
</dbReference>
<evidence type="ECO:0000256" key="7">
    <source>
        <dbReference type="ARBA" id="ARBA00048370"/>
    </source>
</evidence>
<name>A0ABW5D1R9_9BACT</name>
<dbReference type="InterPro" id="IPR011053">
    <property type="entry name" value="Single_hybrid_motif"/>
</dbReference>
<protein>
    <recommendedName>
        <fullName evidence="8">Acetyltransferase component of pyruvate dehydrogenase complex</fullName>
        <ecNumber evidence="8">2.3.1.12</ecNumber>
    </recommendedName>
</protein>
<dbReference type="PROSITE" id="PS00189">
    <property type="entry name" value="LIPOYL"/>
    <property type="match status" value="2"/>
</dbReference>
<evidence type="ECO:0000256" key="2">
    <source>
        <dbReference type="ARBA" id="ARBA00011484"/>
    </source>
</evidence>
<evidence type="ECO:0000313" key="13">
    <source>
        <dbReference type="Proteomes" id="UP001597374"/>
    </source>
</evidence>
<evidence type="ECO:0000259" key="11">
    <source>
        <dbReference type="PROSITE" id="PS51826"/>
    </source>
</evidence>
<organism evidence="12 13">
    <name type="scientific">Pontibacter ruber</name>
    <dbReference type="NCBI Taxonomy" id="1343895"/>
    <lineage>
        <taxon>Bacteria</taxon>
        <taxon>Pseudomonadati</taxon>
        <taxon>Bacteroidota</taxon>
        <taxon>Cytophagia</taxon>
        <taxon>Cytophagales</taxon>
        <taxon>Hymenobacteraceae</taxon>
        <taxon>Pontibacter</taxon>
    </lineage>
</organism>
<evidence type="ECO:0000259" key="10">
    <source>
        <dbReference type="PROSITE" id="PS50968"/>
    </source>
</evidence>
<dbReference type="SUPFAM" id="SSF52777">
    <property type="entry name" value="CoA-dependent acyltransferases"/>
    <property type="match status" value="1"/>
</dbReference>
<evidence type="ECO:0000313" key="12">
    <source>
        <dbReference type="EMBL" id="MFD2247822.1"/>
    </source>
</evidence>
<dbReference type="PROSITE" id="PS50968">
    <property type="entry name" value="BIOTINYL_LIPOYL"/>
    <property type="match status" value="2"/>
</dbReference>
<dbReference type="Pfam" id="PF02817">
    <property type="entry name" value="E3_binding"/>
    <property type="match status" value="1"/>
</dbReference>
<feature type="domain" description="Lipoyl-binding" evidence="10">
    <location>
        <begin position="135"/>
        <end position="210"/>
    </location>
</feature>
<dbReference type="InterPro" id="IPR036625">
    <property type="entry name" value="E3-bd_dom_sf"/>
</dbReference>
<gene>
    <name evidence="12" type="ORF">ACFSKP_16265</name>
</gene>
<dbReference type="Gene3D" id="4.10.320.10">
    <property type="entry name" value="E3-binding domain"/>
    <property type="match status" value="1"/>
</dbReference>
<keyword evidence="5 8" id="KW-0012">Acyltransferase</keyword>
<dbReference type="SUPFAM" id="SSF51230">
    <property type="entry name" value="Single hybrid motif"/>
    <property type="match status" value="2"/>
</dbReference>
<dbReference type="InterPro" id="IPR000089">
    <property type="entry name" value="Biotin_lipoyl"/>
</dbReference>
<reference evidence="13" key="1">
    <citation type="journal article" date="2019" name="Int. J. Syst. Evol. Microbiol.">
        <title>The Global Catalogue of Microorganisms (GCM) 10K type strain sequencing project: providing services to taxonomists for standard genome sequencing and annotation.</title>
        <authorList>
            <consortium name="The Broad Institute Genomics Platform"/>
            <consortium name="The Broad Institute Genome Sequencing Center for Infectious Disease"/>
            <person name="Wu L."/>
            <person name="Ma J."/>
        </authorList>
    </citation>
    <scope>NUCLEOTIDE SEQUENCE [LARGE SCALE GENOMIC DNA]</scope>
    <source>
        <strain evidence="13">CGMCC 4.1782</strain>
    </source>
</reference>
<dbReference type="InterPro" id="IPR045257">
    <property type="entry name" value="E2/Pdx1"/>
</dbReference>
<comment type="caution">
    <text evidence="12">The sequence shown here is derived from an EMBL/GenBank/DDBJ whole genome shotgun (WGS) entry which is preliminary data.</text>
</comment>